<dbReference type="Proteomes" id="UP000242287">
    <property type="component" value="Unassembled WGS sequence"/>
</dbReference>
<proteinExistence type="predicted"/>
<feature type="region of interest" description="Disordered" evidence="1">
    <location>
        <begin position="335"/>
        <end position="389"/>
    </location>
</feature>
<name>A0A2A9NR64_9AGAR</name>
<accession>A0A2A9NR64</accession>
<protein>
    <submittedName>
        <fullName evidence="4">Uncharacterized protein</fullName>
    </submittedName>
</protein>
<dbReference type="AlphaFoldDB" id="A0A2A9NR64"/>
<evidence type="ECO:0000256" key="1">
    <source>
        <dbReference type="SAM" id="MobiDB-lite"/>
    </source>
</evidence>
<sequence>MIPLSALCIFPLFWLATCVIVVHAFNFSVNSPRQCDPLDVTWSGGRPPFQLLIIPPGGTIRNISIPAAAFNEKSKAGSFSVQQLRLPQGSKAILSMSDASGIFAGGTSEVFTVEGSTSGQSCNMADPGTDFFFSLDSDLAQCREMGIDCDSEYPFTRYNGAILPITILVHIPQGNSFAVYPPPADSFVWTANVTAGTPVAFSVYDAQHRIGGTSSIRIVQLTNQTSCLSSSTSPNNPNFPGSGLPSSAKKGLAIGISIGVVALLLIAFLIAFVCYKRLGHRRSSVRTSSLAVDLTYDPRSTPVSMQRQTPPLPLEHYMPTPFVLPALSEQTDDVQRLTSTSYTHGARKSWLSQSDPPLGSTQRSSSQPRHSKWSVQNQESTASSAITGRVSTVDPSDIVVHTDIEDTLPIEIPPQYSENRTPLPGFPSSQPVYD</sequence>
<dbReference type="STRING" id="703135.A0A2A9NR64"/>
<evidence type="ECO:0000256" key="2">
    <source>
        <dbReference type="SAM" id="Phobius"/>
    </source>
</evidence>
<evidence type="ECO:0000313" key="5">
    <source>
        <dbReference type="Proteomes" id="UP000242287"/>
    </source>
</evidence>
<dbReference type="EMBL" id="KZ301997">
    <property type="protein sequence ID" value="PFH50811.1"/>
    <property type="molecule type" value="Genomic_DNA"/>
</dbReference>
<dbReference type="OrthoDB" id="2591431at2759"/>
<evidence type="ECO:0000256" key="3">
    <source>
        <dbReference type="SAM" id="SignalP"/>
    </source>
</evidence>
<evidence type="ECO:0000313" key="4">
    <source>
        <dbReference type="EMBL" id="PFH50811.1"/>
    </source>
</evidence>
<keyword evidence="3" id="KW-0732">Signal</keyword>
<keyword evidence="2" id="KW-1133">Transmembrane helix</keyword>
<gene>
    <name evidence="4" type="ORF">AMATHDRAFT_47618</name>
</gene>
<dbReference type="PANTHER" id="PTHR37487">
    <property type="entry name" value="CHROMOSOME 1, WHOLE GENOME SHOTGUN SEQUENCE"/>
    <property type="match status" value="1"/>
</dbReference>
<feature type="signal peptide" evidence="3">
    <location>
        <begin position="1"/>
        <end position="24"/>
    </location>
</feature>
<feature type="compositionally biased region" description="Polar residues" evidence="1">
    <location>
        <begin position="350"/>
        <end position="389"/>
    </location>
</feature>
<organism evidence="4 5">
    <name type="scientific">Amanita thiersii Skay4041</name>
    <dbReference type="NCBI Taxonomy" id="703135"/>
    <lineage>
        <taxon>Eukaryota</taxon>
        <taxon>Fungi</taxon>
        <taxon>Dikarya</taxon>
        <taxon>Basidiomycota</taxon>
        <taxon>Agaricomycotina</taxon>
        <taxon>Agaricomycetes</taxon>
        <taxon>Agaricomycetidae</taxon>
        <taxon>Agaricales</taxon>
        <taxon>Pluteineae</taxon>
        <taxon>Amanitaceae</taxon>
        <taxon>Amanita</taxon>
    </lineage>
</organism>
<feature type="transmembrane region" description="Helical" evidence="2">
    <location>
        <begin position="252"/>
        <end position="275"/>
    </location>
</feature>
<keyword evidence="2" id="KW-0812">Transmembrane</keyword>
<feature type="region of interest" description="Disordered" evidence="1">
    <location>
        <begin position="409"/>
        <end position="434"/>
    </location>
</feature>
<keyword evidence="2" id="KW-0472">Membrane</keyword>
<reference evidence="4 5" key="1">
    <citation type="submission" date="2014-02" db="EMBL/GenBank/DDBJ databases">
        <title>Transposable element dynamics among asymbiotic and ectomycorrhizal Amanita fungi.</title>
        <authorList>
            <consortium name="DOE Joint Genome Institute"/>
            <person name="Hess J."/>
            <person name="Skrede I."/>
            <person name="Wolfe B."/>
            <person name="LaButti K."/>
            <person name="Ohm R.A."/>
            <person name="Grigoriev I.V."/>
            <person name="Pringle A."/>
        </authorList>
    </citation>
    <scope>NUCLEOTIDE SEQUENCE [LARGE SCALE GENOMIC DNA]</scope>
    <source>
        <strain evidence="4 5">SKay4041</strain>
    </source>
</reference>
<dbReference type="PANTHER" id="PTHR37487:SF3">
    <property type="entry name" value="CLEAVAGE_POLYADENYLATION SPECIFICITY FACTOR A SUBUNIT N-TERMINAL DOMAIN-CONTAINING PROTEIN"/>
    <property type="match status" value="1"/>
</dbReference>
<keyword evidence="5" id="KW-1185">Reference proteome</keyword>
<feature type="chain" id="PRO_5012812193" evidence="3">
    <location>
        <begin position="25"/>
        <end position="434"/>
    </location>
</feature>